<dbReference type="PANTHER" id="PTHR21011">
    <property type="entry name" value="MITOCHONDRIAL 28S RIBOSOMAL PROTEIN S6"/>
    <property type="match status" value="1"/>
</dbReference>
<keyword evidence="4" id="KW-0689">Ribosomal protein</keyword>
<dbReference type="Gene3D" id="3.30.70.60">
    <property type="match status" value="1"/>
</dbReference>
<dbReference type="OrthoDB" id="268530at2759"/>
<sequence length="135" mass="15926">MPGYELSLIMKVLHGPELRDAVRRSLTFILENGGIIRKLEYLGEKRLPYRMRAHNENFVNGRYFVVDFHAPTSILPVMHNYFKREIDIIRPSMIRQETEAMPTSKPCEGVFEDIYQPKQRKLLHTVQNQLKDIKL</sequence>
<dbReference type="Pfam" id="PF01250">
    <property type="entry name" value="Ribosomal_S6"/>
    <property type="match status" value="1"/>
</dbReference>
<keyword evidence="4" id="KW-0687">Ribonucleoprotein</keyword>
<dbReference type="CDD" id="cd15465">
    <property type="entry name" value="bS6_mito"/>
    <property type="match status" value="1"/>
</dbReference>
<organism evidence="4 5">
    <name type="scientific">Stichopus japonicus</name>
    <name type="common">Sea cucumber</name>
    <dbReference type="NCBI Taxonomy" id="307972"/>
    <lineage>
        <taxon>Eukaryota</taxon>
        <taxon>Metazoa</taxon>
        <taxon>Echinodermata</taxon>
        <taxon>Eleutherozoa</taxon>
        <taxon>Echinozoa</taxon>
        <taxon>Holothuroidea</taxon>
        <taxon>Aspidochirotacea</taxon>
        <taxon>Aspidochirotida</taxon>
        <taxon>Stichopodidae</taxon>
        <taxon>Apostichopus</taxon>
    </lineage>
</organism>
<proteinExistence type="inferred from homology"/>
<dbReference type="Proteomes" id="UP000230750">
    <property type="component" value="Unassembled WGS sequence"/>
</dbReference>
<protein>
    <recommendedName>
        <fullName evidence="2">Small ribosomal subunit protein bS6m</fullName>
    </recommendedName>
    <alternativeName>
        <fullName evidence="3">28S ribosomal protein S6, mitochondrial</fullName>
    </alternativeName>
</protein>
<dbReference type="AlphaFoldDB" id="A0A2G8KY23"/>
<reference evidence="4 5" key="1">
    <citation type="journal article" date="2017" name="PLoS Biol.">
        <title>The sea cucumber genome provides insights into morphological evolution and visceral regeneration.</title>
        <authorList>
            <person name="Zhang X."/>
            <person name="Sun L."/>
            <person name="Yuan J."/>
            <person name="Sun Y."/>
            <person name="Gao Y."/>
            <person name="Zhang L."/>
            <person name="Li S."/>
            <person name="Dai H."/>
            <person name="Hamel J.F."/>
            <person name="Liu C."/>
            <person name="Yu Y."/>
            <person name="Liu S."/>
            <person name="Lin W."/>
            <person name="Guo K."/>
            <person name="Jin S."/>
            <person name="Xu P."/>
            <person name="Storey K.B."/>
            <person name="Huan P."/>
            <person name="Zhang T."/>
            <person name="Zhou Y."/>
            <person name="Zhang J."/>
            <person name="Lin C."/>
            <person name="Li X."/>
            <person name="Xing L."/>
            <person name="Huo D."/>
            <person name="Sun M."/>
            <person name="Wang L."/>
            <person name="Mercier A."/>
            <person name="Li F."/>
            <person name="Yang H."/>
            <person name="Xiang J."/>
        </authorList>
    </citation>
    <scope>NUCLEOTIDE SEQUENCE [LARGE SCALE GENOMIC DNA]</scope>
    <source>
        <strain evidence="4">Shaxun</strain>
        <tissue evidence="4">Muscle</tissue>
    </source>
</reference>
<evidence type="ECO:0000256" key="3">
    <source>
        <dbReference type="ARBA" id="ARBA00035365"/>
    </source>
</evidence>
<dbReference type="InterPro" id="IPR014717">
    <property type="entry name" value="Transl_elong_EF1B/ribsomal_bS6"/>
</dbReference>
<evidence type="ECO:0000313" key="4">
    <source>
        <dbReference type="EMBL" id="PIK52810.1"/>
    </source>
</evidence>
<dbReference type="GO" id="GO:0006412">
    <property type="term" value="P:translation"/>
    <property type="evidence" value="ECO:0007669"/>
    <property type="project" value="InterPro"/>
</dbReference>
<dbReference type="PANTHER" id="PTHR21011:SF1">
    <property type="entry name" value="SMALL RIBOSOMAL SUBUNIT PROTEIN BS6M"/>
    <property type="match status" value="1"/>
</dbReference>
<accession>A0A2G8KY23</accession>
<dbReference type="InterPro" id="IPR035980">
    <property type="entry name" value="Ribosomal_bS6_sf"/>
</dbReference>
<keyword evidence="5" id="KW-1185">Reference proteome</keyword>
<comment type="similarity">
    <text evidence="1">Belongs to the bacterial ribosomal protein bS6 family.</text>
</comment>
<dbReference type="GO" id="GO:0070181">
    <property type="term" value="F:small ribosomal subunit rRNA binding"/>
    <property type="evidence" value="ECO:0007669"/>
    <property type="project" value="TreeGrafter"/>
</dbReference>
<evidence type="ECO:0000256" key="1">
    <source>
        <dbReference type="ARBA" id="ARBA00009512"/>
    </source>
</evidence>
<dbReference type="EMBL" id="MRZV01000313">
    <property type="protein sequence ID" value="PIK52810.1"/>
    <property type="molecule type" value="Genomic_DNA"/>
</dbReference>
<dbReference type="GO" id="GO:0003735">
    <property type="term" value="F:structural constituent of ribosome"/>
    <property type="evidence" value="ECO:0007669"/>
    <property type="project" value="InterPro"/>
</dbReference>
<evidence type="ECO:0000256" key="2">
    <source>
        <dbReference type="ARBA" id="ARBA00035170"/>
    </source>
</evidence>
<name>A0A2G8KY23_STIJA</name>
<gene>
    <name evidence="4" type="ORF">BSL78_10321</name>
</gene>
<dbReference type="STRING" id="307972.A0A2G8KY23"/>
<comment type="caution">
    <text evidence="4">The sequence shown here is derived from an EMBL/GenBank/DDBJ whole genome shotgun (WGS) entry which is preliminary data.</text>
</comment>
<evidence type="ECO:0000313" key="5">
    <source>
        <dbReference type="Proteomes" id="UP000230750"/>
    </source>
</evidence>
<dbReference type="GO" id="GO:0005763">
    <property type="term" value="C:mitochondrial small ribosomal subunit"/>
    <property type="evidence" value="ECO:0007669"/>
    <property type="project" value="TreeGrafter"/>
</dbReference>
<dbReference type="InterPro" id="IPR000529">
    <property type="entry name" value="Ribosomal_bS6"/>
</dbReference>
<dbReference type="SUPFAM" id="SSF54995">
    <property type="entry name" value="Ribosomal protein S6"/>
    <property type="match status" value="1"/>
</dbReference>